<evidence type="ECO:0000256" key="12">
    <source>
        <dbReference type="HAMAP-Rule" id="MF_00318"/>
    </source>
</evidence>
<dbReference type="GO" id="GO:0004634">
    <property type="term" value="F:phosphopyruvate hydratase activity"/>
    <property type="evidence" value="ECO:0007669"/>
    <property type="project" value="UniProtKB-UniRule"/>
</dbReference>
<reference evidence="18 19" key="1">
    <citation type="submission" date="2018-09" db="EMBL/GenBank/DDBJ databases">
        <title>Altererythrobacter sp.Ery1 and Ery12, the genome sequencing of novel strains in genus Alterythrobacter.</title>
        <authorList>
            <person name="Cheng H."/>
            <person name="Wu Y.-H."/>
            <person name="Fang C."/>
            <person name="Xu X.-W."/>
        </authorList>
    </citation>
    <scope>NUCLEOTIDE SEQUENCE [LARGE SCALE GENOMIC DNA]</scope>
    <source>
        <strain evidence="18 19">Ery12</strain>
    </source>
</reference>
<evidence type="ECO:0000256" key="9">
    <source>
        <dbReference type="ARBA" id="ARBA00023152"/>
    </source>
</evidence>
<name>A0A419R0F4_9SPHN</name>
<feature type="binding site" evidence="12">
    <location>
        <position position="388"/>
    </location>
    <ligand>
        <name>(2R)-2-phosphoglycerate</name>
        <dbReference type="ChEBI" id="CHEBI:58289"/>
    </ligand>
</feature>
<dbReference type="PRINTS" id="PR00148">
    <property type="entry name" value="ENOLASE"/>
</dbReference>
<feature type="binding site" evidence="12">
    <location>
        <position position="366"/>
    </location>
    <ligand>
        <name>(2R)-2-phosphoglycerate</name>
        <dbReference type="ChEBI" id="CHEBI:58289"/>
    </ligand>
</feature>
<feature type="binding site" evidence="14">
    <location>
        <position position="285"/>
    </location>
    <ligand>
        <name>substrate</name>
    </ligand>
</feature>
<comment type="cofactor">
    <cofactor evidence="12">
        <name>Mg(2+)</name>
        <dbReference type="ChEBI" id="CHEBI:18420"/>
    </cofactor>
    <text evidence="12">Binds a second Mg(2+) ion via substrate during catalysis.</text>
</comment>
<feature type="binding site" evidence="12 15">
    <location>
        <position position="242"/>
    </location>
    <ligand>
        <name>Mg(2+)</name>
        <dbReference type="ChEBI" id="CHEBI:18420"/>
    </ligand>
</feature>
<keyword evidence="5 12" id="KW-0963">Cytoplasm</keyword>
<comment type="function">
    <text evidence="11 12">Catalyzes the reversible conversion of 2-phosphoglycerate (2-PG) into phosphoenolpyruvate (PEP). It is essential for the degradation of carbohydrates via glycolysis.</text>
</comment>
<evidence type="ECO:0000313" key="19">
    <source>
        <dbReference type="Proteomes" id="UP000284322"/>
    </source>
</evidence>
<dbReference type="EMBL" id="RAHJ01000019">
    <property type="protein sequence ID" value="RJX66916.1"/>
    <property type="molecule type" value="Genomic_DNA"/>
</dbReference>
<comment type="caution">
    <text evidence="18">The sequence shown here is derived from an EMBL/GenBank/DDBJ whole genome shotgun (WGS) entry which is preliminary data.</text>
</comment>
<keyword evidence="19" id="KW-1185">Reference proteome</keyword>
<dbReference type="InterPro" id="IPR000941">
    <property type="entry name" value="Enolase"/>
</dbReference>
<comment type="similarity">
    <text evidence="2 12">Belongs to the enolase family.</text>
</comment>
<evidence type="ECO:0000256" key="3">
    <source>
        <dbReference type="ARBA" id="ARBA00012058"/>
    </source>
</evidence>
<feature type="binding site" evidence="12">
    <location>
        <position position="367"/>
    </location>
    <ligand>
        <name>(2R)-2-phosphoglycerate</name>
        <dbReference type="ChEBI" id="CHEBI:58289"/>
    </ligand>
</feature>
<proteinExistence type="inferred from homology"/>
<dbReference type="Gene3D" id="3.20.20.120">
    <property type="entry name" value="Enolase-like C-terminal domain"/>
    <property type="match status" value="1"/>
</dbReference>
<dbReference type="SMART" id="SM01193">
    <property type="entry name" value="Enolase_N"/>
    <property type="match status" value="1"/>
</dbReference>
<dbReference type="InterPro" id="IPR020809">
    <property type="entry name" value="Enolase_CS"/>
</dbReference>
<dbReference type="CDD" id="cd03313">
    <property type="entry name" value="enolase"/>
    <property type="match status" value="1"/>
</dbReference>
<dbReference type="SUPFAM" id="SSF54826">
    <property type="entry name" value="Enolase N-terminal domain-like"/>
    <property type="match status" value="1"/>
</dbReference>
<dbReference type="GO" id="GO:0005576">
    <property type="term" value="C:extracellular region"/>
    <property type="evidence" value="ECO:0007669"/>
    <property type="project" value="UniProtKB-SubCell"/>
</dbReference>
<feature type="domain" description="Enolase N-terminal" evidence="17">
    <location>
        <begin position="4"/>
        <end position="134"/>
    </location>
</feature>
<dbReference type="HAMAP" id="MF_00318">
    <property type="entry name" value="Enolase"/>
    <property type="match status" value="1"/>
</dbReference>
<dbReference type="Proteomes" id="UP000284322">
    <property type="component" value="Unassembled WGS sequence"/>
</dbReference>
<dbReference type="NCBIfam" id="TIGR01060">
    <property type="entry name" value="eno"/>
    <property type="match status" value="1"/>
</dbReference>
<keyword evidence="7 12" id="KW-0479">Metal-binding</keyword>
<feature type="binding site" evidence="14">
    <location>
        <position position="164"/>
    </location>
    <ligand>
        <name>substrate</name>
    </ligand>
</feature>
<dbReference type="InterPro" id="IPR029017">
    <property type="entry name" value="Enolase-like_N"/>
</dbReference>
<feature type="binding site" evidence="12 15">
    <location>
        <position position="312"/>
    </location>
    <ligand>
        <name>Mg(2+)</name>
        <dbReference type="ChEBI" id="CHEBI:18420"/>
    </ligand>
</feature>
<comment type="pathway">
    <text evidence="1 12">Carbohydrate degradation; glycolysis; pyruvate from D-glyceraldehyde 3-phosphate: step 4/5.</text>
</comment>
<dbReference type="PIRSF" id="PIRSF001400">
    <property type="entry name" value="Enolase"/>
    <property type="match status" value="1"/>
</dbReference>
<organism evidence="18 19">
    <name type="scientific">Tsuneonella suprasediminis</name>
    <dbReference type="NCBI Taxonomy" id="2306996"/>
    <lineage>
        <taxon>Bacteria</taxon>
        <taxon>Pseudomonadati</taxon>
        <taxon>Pseudomonadota</taxon>
        <taxon>Alphaproteobacteria</taxon>
        <taxon>Sphingomonadales</taxon>
        <taxon>Erythrobacteraceae</taxon>
        <taxon>Tsuneonella</taxon>
    </lineage>
</organism>
<evidence type="ECO:0000256" key="2">
    <source>
        <dbReference type="ARBA" id="ARBA00009604"/>
    </source>
</evidence>
<evidence type="ECO:0000313" key="18">
    <source>
        <dbReference type="EMBL" id="RJX66916.1"/>
    </source>
</evidence>
<feature type="binding site" evidence="12">
    <location>
        <position position="337"/>
    </location>
    <ligand>
        <name>(2R)-2-phosphoglycerate</name>
        <dbReference type="ChEBI" id="CHEBI:58289"/>
    </ligand>
</feature>
<evidence type="ECO:0000259" key="16">
    <source>
        <dbReference type="SMART" id="SM01192"/>
    </source>
</evidence>
<feature type="binding site" evidence="14">
    <location>
        <position position="155"/>
    </location>
    <ligand>
        <name>substrate</name>
    </ligand>
</feature>
<dbReference type="FunFam" id="3.30.390.10:FF:000001">
    <property type="entry name" value="Enolase"/>
    <property type="match status" value="1"/>
</dbReference>
<keyword evidence="9 12" id="KW-0324">Glycolysis</keyword>
<dbReference type="PROSITE" id="PS00164">
    <property type="entry name" value="ENOLASE"/>
    <property type="match status" value="1"/>
</dbReference>
<keyword evidence="6 12" id="KW-0964">Secreted</keyword>
<evidence type="ECO:0000256" key="15">
    <source>
        <dbReference type="PIRSR" id="PIRSR001400-3"/>
    </source>
</evidence>
<dbReference type="RefSeq" id="WP_120110226.1">
    <property type="nucleotide sequence ID" value="NZ_RAHJ01000019.1"/>
</dbReference>
<dbReference type="GO" id="GO:0000015">
    <property type="term" value="C:phosphopyruvate hydratase complex"/>
    <property type="evidence" value="ECO:0007669"/>
    <property type="project" value="InterPro"/>
</dbReference>
<dbReference type="InterPro" id="IPR020810">
    <property type="entry name" value="Enolase_C"/>
</dbReference>
<dbReference type="EC" id="4.2.1.11" evidence="3 12"/>
<evidence type="ECO:0000256" key="10">
    <source>
        <dbReference type="ARBA" id="ARBA00023239"/>
    </source>
</evidence>
<dbReference type="UniPathway" id="UPA00109">
    <property type="reaction ID" value="UER00187"/>
</dbReference>
<dbReference type="GO" id="GO:0006096">
    <property type="term" value="P:glycolytic process"/>
    <property type="evidence" value="ECO:0007669"/>
    <property type="project" value="UniProtKB-UniRule"/>
</dbReference>
<feature type="active site" description="Proton acceptor" evidence="12 13">
    <location>
        <position position="337"/>
    </location>
</feature>
<keyword evidence="8 12" id="KW-0460">Magnesium</keyword>
<dbReference type="OrthoDB" id="9804716at2"/>
<dbReference type="SUPFAM" id="SSF51604">
    <property type="entry name" value="Enolase C-terminal domain-like"/>
    <property type="match status" value="1"/>
</dbReference>
<gene>
    <name evidence="12" type="primary">eno</name>
    <name evidence="18" type="ORF">D6858_11220</name>
</gene>
<feature type="binding site" evidence="14">
    <location>
        <position position="312"/>
    </location>
    <ligand>
        <name>substrate</name>
    </ligand>
</feature>
<keyword evidence="18" id="KW-0670">Pyruvate</keyword>
<dbReference type="PANTHER" id="PTHR11902:SF1">
    <property type="entry name" value="ENOLASE"/>
    <property type="match status" value="1"/>
</dbReference>
<evidence type="ECO:0000256" key="4">
    <source>
        <dbReference type="ARBA" id="ARBA00017068"/>
    </source>
</evidence>
<comment type="cofactor">
    <cofactor evidence="15">
        <name>Mg(2+)</name>
        <dbReference type="ChEBI" id="CHEBI:18420"/>
    </cofactor>
    <text evidence="15">Mg(2+) is required for catalysis and for stabilizing the dimer.</text>
</comment>
<dbReference type="FunFam" id="3.20.20.120:FF:000001">
    <property type="entry name" value="Enolase"/>
    <property type="match status" value="1"/>
</dbReference>
<feature type="binding site" evidence="14">
    <location>
        <begin position="364"/>
        <end position="367"/>
    </location>
    <ligand>
        <name>substrate</name>
    </ligand>
</feature>
<dbReference type="GO" id="GO:0000287">
    <property type="term" value="F:magnesium ion binding"/>
    <property type="evidence" value="ECO:0007669"/>
    <property type="project" value="UniProtKB-UniRule"/>
</dbReference>
<feature type="active site" description="Proton donor" evidence="12 13">
    <location>
        <position position="205"/>
    </location>
</feature>
<evidence type="ECO:0000256" key="8">
    <source>
        <dbReference type="ARBA" id="ARBA00022842"/>
    </source>
</evidence>
<dbReference type="AlphaFoldDB" id="A0A419R0F4"/>
<evidence type="ECO:0000256" key="11">
    <source>
        <dbReference type="ARBA" id="ARBA00045763"/>
    </source>
</evidence>
<dbReference type="PANTHER" id="PTHR11902">
    <property type="entry name" value="ENOLASE"/>
    <property type="match status" value="1"/>
</dbReference>
<evidence type="ECO:0000256" key="6">
    <source>
        <dbReference type="ARBA" id="ARBA00022525"/>
    </source>
</evidence>
<dbReference type="GO" id="GO:0009986">
    <property type="term" value="C:cell surface"/>
    <property type="evidence" value="ECO:0007669"/>
    <property type="project" value="UniProtKB-SubCell"/>
</dbReference>
<feature type="binding site" evidence="12">
    <location>
        <position position="163"/>
    </location>
    <ligand>
        <name>(2R)-2-phosphoglycerate</name>
        <dbReference type="ChEBI" id="CHEBI:58289"/>
    </ligand>
</feature>
<keyword evidence="10 12" id="KW-0456">Lyase</keyword>
<sequence length="428" mass="45151">MTAIIDIHGREILDSRGNPTVEVDVLLEDGSFGRAAVPSGASTGAHEAVELRDGDKGRYLGKGVTKAVDAVNTEIADAVLGLDAEDQRDIDLAMIALDGTENKGRIGANAILGTSLAVAKAAANARGLPLYSYIGGVSAHVLPVPMMNIINGGEHADNPIDIQEFMIMPVGAPSLTEAVRWGAEVFHTLKKGLSEKGLSTSVGDEGGFAPDIASTRAALDFIMASIEQAGFKPGEDIALALDAASTEFFVNGKYELMGEGASLSPEEMARYLADLCNDYPIRSIEDGMAEDDFAGWKAVTELLGRKVQLVGDDLFVTNPKRLAMGIEQGMANSLLVKVNQIGSLTETLEAVDMAHRAGYTCVMSHRSGETEDATIADLAVATNCGQIKTGSLARSDRLAKYNQLIRIEEELGDSAIYAGKGCFGRLTA</sequence>
<dbReference type="SMART" id="SM01192">
    <property type="entry name" value="Enolase_C"/>
    <property type="match status" value="1"/>
</dbReference>
<evidence type="ECO:0000256" key="7">
    <source>
        <dbReference type="ARBA" id="ARBA00022723"/>
    </source>
</evidence>
<evidence type="ECO:0000256" key="1">
    <source>
        <dbReference type="ARBA" id="ARBA00005031"/>
    </source>
</evidence>
<dbReference type="InterPro" id="IPR036849">
    <property type="entry name" value="Enolase-like_C_sf"/>
</dbReference>
<protein>
    <recommendedName>
        <fullName evidence="4 12">Enolase</fullName>
        <ecNumber evidence="3 12">4.2.1.11</ecNumber>
    </recommendedName>
    <alternativeName>
        <fullName evidence="12">2-phospho-D-glycerate hydro-lyase</fullName>
    </alternativeName>
    <alternativeName>
        <fullName evidence="12">2-phosphoglycerate dehydratase</fullName>
    </alternativeName>
</protein>
<dbReference type="SFLD" id="SFLDF00002">
    <property type="entry name" value="enolase"/>
    <property type="match status" value="1"/>
</dbReference>
<comment type="subcellular location">
    <subcellularLocation>
        <location evidence="12">Cytoplasm</location>
    </subcellularLocation>
    <subcellularLocation>
        <location evidence="12">Secreted</location>
    </subcellularLocation>
    <subcellularLocation>
        <location evidence="12">Cell surface</location>
    </subcellularLocation>
    <text evidence="12">Fractions of enolase are present in both the cytoplasm and on the cell surface.</text>
</comment>
<dbReference type="InterPro" id="IPR020811">
    <property type="entry name" value="Enolase_N"/>
</dbReference>
<comment type="catalytic activity">
    <reaction evidence="12">
        <text>(2R)-2-phosphoglycerate = phosphoenolpyruvate + H2O</text>
        <dbReference type="Rhea" id="RHEA:10164"/>
        <dbReference type="ChEBI" id="CHEBI:15377"/>
        <dbReference type="ChEBI" id="CHEBI:58289"/>
        <dbReference type="ChEBI" id="CHEBI:58702"/>
        <dbReference type="EC" id="4.2.1.11"/>
    </reaction>
</comment>
<evidence type="ECO:0000256" key="5">
    <source>
        <dbReference type="ARBA" id="ARBA00022490"/>
    </source>
</evidence>
<dbReference type="Pfam" id="PF03952">
    <property type="entry name" value="Enolase_N"/>
    <property type="match status" value="1"/>
</dbReference>
<dbReference type="SFLD" id="SFLDS00001">
    <property type="entry name" value="Enolase"/>
    <property type="match status" value="1"/>
</dbReference>
<evidence type="ECO:0000259" key="17">
    <source>
        <dbReference type="SMART" id="SM01193"/>
    </source>
</evidence>
<dbReference type="Gene3D" id="3.30.390.10">
    <property type="entry name" value="Enolase-like, N-terminal domain"/>
    <property type="match status" value="1"/>
</dbReference>
<evidence type="ECO:0000256" key="13">
    <source>
        <dbReference type="PIRSR" id="PIRSR001400-1"/>
    </source>
</evidence>
<feature type="binding site" evidence="14">
    <location>
        <position position="388"/>
    </location>
    <ligand>
        <name>substrate</name>
    </ligand>
</feature>
<evidence type="ECO:0000256" key="14">
    <source>
        <dbReference type="PIRSR" id="PIRSR001400-2"/>
    </source>
</evidence>
<feature type="binding site" evidence="12 15">
    <location>
        <position position="285"/>
    </location>
    <ligand>
        <name>Mg(2+)</name>
        <dbReference type="ChEBI" id="CHEBI:18420"/>
    </ligand>
</feature>
<dbReference type="SFLD" id="SFLDG00178">
    <property type="entry name" value="enolase"/>
    <property type="match status" value="1"/>
</dbReference>
<accession>A0A419R0F4</accession>
<feature type="domain" description="Enolase C-terminal TIM barrel" evidence="16">
    <location>
        <begin position="139"/>
        <end position="425"/>
    </location>
</feature>
<dbReference type="Pfam" id="PF00113">
    <property type="entry name" value="Enolase_C"/>
    <property type="match status" value="1"/>
</dbReference>